<evidence type="ECO:0000313" key="2">
    <source>
        <dbReference type="Proteomes" id="UP000194280"/>
    </source>
</evidence>
<organism evidence="1 2">
    <name type="scientific">Hortaea werneckii EXF-2000</name>
    <dbReference type="NCBI Taxonomy" id="1157616"/>
    <lineage>
        <taxon>Eukaryota</taxon>
        <taxon>Fungi</taxon>
        <taxon>Dikarya</taxon>
        <taxon>Ascomycota</taxon>
        <taxon>Pezizomycotina</taxon>
        <taxon>Dothideomycetes</taxon>
        <taxon>Dothideomycetidae</taxon>
        <taxon>Mycosphaerellales</taxon>
        <taxon>Teratosphaeriaceae</taxon>
        <taxon>Hortaea</taxon>
    </lineage>
</organism>
<accession>A0A1Z5SZ56</accession>
<reference evidence="1 2" key="1">
    <citation type="submission" date="2017-01" db="EMBL/GenBank/DDBJ databases">
        <title>The recent genome duplication of the halophilic yeast Hortaea werneckii: insights from long-read sequencing.</title>
        <authorList>
            <person name="Sinha S."/>
            <person name="Flibotte S."/>
            <person name="Neira M."/>
            <person name="Lenassi M."/>
            <person name="Gostincar C."/>
            <person name="Stajich J.E."/>
            <person name="Nislow C.E."/>
        </authorList>
    </citation>
    <scope>NUCLEOTIDE SEQUENCE [LARGE SCALE GENOMIC DNA]</scope>
    <source>
        <strain evidence="1 2">EXF-2000</strain>
    </source>
</reference>
<evidence type="ECO:0000313" key="1">
    <source>
        <dbReference type="EMBL" id="OTA27149.1"/>
    </source>
</evidence>
<dbReference type="InParanoid" id="A0A1Z5SZ56"/>
<gene>
    <name evidence="1" type="ORF">BTJ68_10818</name>
</gene>
<dbReference type="AlphaFoldDB" id="A0A1Z5SZ56"/>
<protein>
    <submittedName>
        <fullName evidence="1">Uncharacterized protein</fullName>
    </submittedName>
</protein>
<keyword evidence="2" id="KW-1185">Reference proteome</keyword>
<dbReference type="EMBL" id="MUNK01000181">
    <property type="protein sequence ID" value="OTA27149.1"/>
    <property type="molecule type" value="Genomic_DNA"/>
</dbReference>
<name>A0A1Z5SZ56_HORWE</name>
<proteinExistence type="predicted"/>
<sequence length="58" mass="6768">MVTRLAWILNIQHWNPADLPAEARRWTQSRACLPSSSMCYPRLHTKEQFQGRAMPEAD</sequence>
<comment type="caution">
    <text evidence="1">The sequence shown here is derived from an EMBL/GenBank/DDBJ whole genome shotgun (WGS) entry which is preliminary data.</text>
</comment>
<dbReference type="Proteomes" id="UP000194280">
    <property type="component" value="Unassembled WGS sequence"/>
</dbReference>
<dbReference type="VEuPathDB" id="FungiDB:BTJ68_10818"/>